<dbReference type="PROSITE" id="PS50943">
    <property type="entry name" value="HTH_CROC1"/>
    <property type="match status" value="1"/>
</dbReference>
<comment type="caution">
    <text evidence="4">The sequence shown here is derived from an EMBL/GenBank/DDBJ whole genome shotgun (WGS) entry which is preliminary data.</text>
</comment>
<dbReference type="InterPro" id="IPR001387">
    <property type="entry name" value="Cro/C1-type_HTH"/>
</dbReference>
<dbReference type="PANTHER" id="PTHR46558:SF4">
    <property type="entry name" value="DNA-BIDING PHAGE PROTEIN"/>
    <property type="match status" value="1"/>
</dbReference>
<sequence length="210" mass="24261">MSLGSNISNKRKSLKLSQEYVAEQLGVSRQAVSKWETNQSEPSTDNLIKLTELFEIDIKELVSPEQYVEEQKDVETRIEESQKDIKMQMAAVFGRILMLVSFLGYVGGLSDPASYQVPNWYLHMWWGVLFLIGAVLTFVGSRDYFSRKSGSKKIIWLDMLFVFSYFLYGMLPFERSINTLVTSLFGTVILIIKNIKFFIPIWRKPRSSDK</sequence>
<keyword evidence="2" id="KW-0472">Membrane</keyword>
<keyword evidence="1" id="KW-0238">DNA-binding</keyword>
<dbReference type="RefSeq" id="WP_035668093.1">
    <property type="nucleotide sequence ID" value="NZ_BAUV01000070.1"/>
</dbReference>
<feature type="transmembrane region" description="Helical" evidence="2">
    <location>
        <begin position="120"/>
        <end position="141"/>
    </location>
</feature>
<keyword evidence="5" id="KW-1185">Reference proteome</keyword>
<evidence type="ECO:0000259" key="3">
    <source>
        <dbReference type="PROSITE" id="PS50943"/>
    </source>
</evidence>
<dbReference type="eggNOG" id="COG1476">
    <property type="taxonomic scope" value="Bacteria"/>
</dbReference>
<protein>
    <submittedName>
        <fullName evidence="4">Transcriptional regulator</fullName>
    </submittedName>
</protein>
<dbReference type="Proteomes" id="UP000018896">
    <property type="component" value="Unassembled WGS sequence"/>
</dbReference>
<dbReference type="OrthoDB" id="9812495at2"/>
<proteinExistence type="predicted"/>
<reference evidence="4 5" key="1">
    <citation type="journal article" date="2014" name="Genome Announc.">
        <title>Draft Genome Sequences of Three Alkaliphilic Bacillus Strains, Bacillus wakoensis JCM 9140T, Bacillus akibai JCM 9157T, and Bacillus hemicellulosilyticus JCM 9152T.</title>
        <authorList>
            <person name="Yuki M."/>
            <person name="Oshima K."/>
            <person name="Suda W."/>
            <person name="Oshida Y."/>
            <person name="Kitamura K."/>
            <person name="Iida T."/>
            <person name="Hattori M."/>
            <person name="Ohkuma M."/>
        </authorList>
    </citation>
    <scope>NUCLEOTIDE SEQUENCE [LARGE SCALE GENOMIC DNA]</scope>
    <source>
        <strain evidence="4 5">JCM 9157</strain>
    </source>
</reference>
<evidence type="ECO:0000256" key="2">
    <source>
        <dbReference type="SAM" id="Phobius"/>
    </source>
</evidence>
<name>W4QZ77_HALA3</name>
<evidence type="ECO:0000256" key="1">
    <source>
        <dbReference type="ARBA" id="ARBA00023125"/>
    </source>
</evidence>
<dbReference type="SMART" id="SM00530">
    <property type="entry name" value="HTH_XRE"/>
    <property type="match status" value="1"/>
</dbReference>
<keyword evidence="2" id="KW-1133">Transmembrane helix</keyword>
<dbReference type="Gene3D" id="1.10.260.40">
    <property type="entry name" value="lambda repressor-like DNA-binding domains"/>
    <property type="match status" value="1"/>
</dbReference>
<dbReference type="Pfam" id="PF01381">
    <property type="entry name" value="HTH_3"/>
    <property type="match status" value="1"/>
</dbReference>
<feature type="transmembrane region" description="Helical" evidence="2">
    <location>
        <begin position="89"/>
        <end position="108"/>
    </location>
</feature>
<feature type="transmembrane region" description="Helical" evidence="2">
    <location>
        <begin position="153"/>
        <end position="171"/>
    </location>
</feature>
<organism evidence="4 5">
    <name type="scientific">Halalkalibacter akibai (strain ATCC 43226 / DSM 21942 / CIP 109018 / JCM 9157 / 1139)</name>
    <name type="common">Bacillus akibai</name>
    <dbReference type="NCBI Taxonomy" id="1236973"/>
    <lineage>
        <taxon>Bacteria</taxon>
        <taxon>Bacillati</taxon>
        <taxon>Bacillota</taxon>
        <taxon>Bacilli</taxon>
        <taxon>Bacillales</taxon>
        <taxon>Bacillaceae</taxon>
        <taxon>Halalkalibacter</taxon>
    </lineage>
</organism>
<keyword evidence="2" id="KW-0812">Transmembrane</keyword>
<accession>W4QZ77</accession>
<evidence type="ECO:0000313" key="5">
    <source>
        <dbReference type="Proteomes" id="UP000018896"/>
    </source>
</evidence>
<feature type="domain" description="HTH cro/C1-type" evidence="3">
    <location>
        <begin position="7"/>
        <end position="61"/>
    </location>
</feature>
<dbReference type="PANTHER" id="PTHR46558">
    <property type="entry name" value="TRACRIPTIONAL REGULATORY PROTEIN-RELATED-RELATED"/>
    <property type="match status" value="1"/>
</dbReference>
<dbReference type="CDD" id="cd00093">
    <property type="entry name" value="HTH_XRE"/>
    <property type="match status" value="1"/>
</dbReference>
<gene>
    <name evidence="4" type="ORF">JCM9157_4662</name>
</gene>
<dbReference type="GO" id="GO:0003677">
    <property type="term" value="F:DNA binding"/>
    <property type="evidence" value="ECO:0007669"/>
    <property type="project" value="UniProtKB-KW"/>
</dbReference>
<dbReference type="EMBL" id="BAUV01000070">
    <property type="protein sequence ID" value="GAE37386.1"/>
    <property type="molecule type" value="Genomic_DNA"/>
</dbReference>
<dbReference type="SUPFAM" id="SSF47413">
    <property type="entry name" value="lambda repressor-like DNA-binding domains"/>
    <property type="match status" value="1"/>
</dbReference>
<feature type="transmembrane region" description="Helical" evidence="2">
    <location>
        <begin position="177"/>
        <end position="199"/>
    </location>
</feature>
<dbReference type="InterPro" id="IPR010982">
    <property type="entry name" value="Lambda_DNA-bd_dom_sf"/>
</dbReference>
<evidence type="ECO:0000313" key="4">
    <source>
        <dbReference type="EMBL" id="GAE37386.1"/>
    </source>
</evidence>
<dbReference type="AlphaFoldDB" id="W4QZ77"/>